<organism evidence="2 3">
    <name type="scientific">Sporolactobacillus nakayamae</name>
    <dbReference type="NCBI Taxonomy" id="269670"/>
    <lineage>
        <taxon>Bacteria</taxon>
        <taxon>Bacillati</taxon>
        <taxon>Bacillota</taxon>
        <taxon>Bacilli</taxon>
        <taxon>Bacillales</taxon>
        <taxon>Sporolactobacillaceae</taxon>
        <taxon>Sporolactobacillus</taxon>
    </lineage>
</organism>
<dbReference type="InterPro" id="IPR001633">
    <property type="entry name" value="EAL_dom"/>
</dbReference>
<dbReference type="CDD" id="cd01948">
    <property type="entry name" value="EAL"/>
    <property type="match status" value="1"/>
</dbReference>
<dbReference type="InterPro" id="IPR035919">
    <property type="entry name" value="EAL_sf"/>
</dbReference>
<dbReference type="RefSeq" id="WP_093673619.1">
    <property type="nucleotide sequence ID" value="NZ_FOOY01000019.1"/>
</dbReference>
<dbReference type="GO" id="GO:0071111">
    <property type="term" value="F:cyclic-guanylate-specific phosphodiesterase activity"/>
    <property type="evidence" value="ECO:0007669"/>
    <property type="project" value="InterPro"/>
</dbReference>
<evidence type="ECO:0000313" key="2">
    <source>
        <dbReference type="EMBL" id="SFG73326.1"/>
    </source>
</evidence>
<dbReference type="EMBL" id="FOOY01000019">
    <property type="protein sequence ID" value="SFG73326.1"/>
    <property type="molecule type" value="Genomic_DNA"/>
</dbReference>
<dbReference type="OrthoDB" id="581425at2"/>
<dbReference type="Gene3D" id="3.20.20.450">
    <property type="entry name" value="EAL domain"/>
    <property type="match status" value="1"/>
</dbReference>
<dbReference type="PANTHER" id="PTHR33121">
    <property type="entry name" value="CYCLIC DI-GMP PHOSPHODIESTERASE PDEF"/>
    <property type="match status" value="1"/>
</dbReference>
<evidence type="ECO:0000313" key="3">
    <source>
        <dbReference type="Proteomes" id="UP000198752"/>
    </source>
</evidence>
<dbReference type="PANTHER" id="PTHR33121:SF76">
    <property type="entry name" value="SIGNALING PROTEIN"/>
    <property type="match status" value="1"/>
</dbReference>
<feature type="domain" description="EAL" evidence="1">
    <location>
        <begin position="1"/>
        <end position="238"/>
    </location>
</feature>
<dbReference type="Pfam" id="PF00563">
    <property type="entry name" value="EAL"/>
    <property type="match status" value="1"/>
</dbReference>
<sequence length="238" mass="27288">MWSICVHGKENFFHYYQPVVDLQTAEVEGYEALFRSRVFPNPEKAFRRAIRKNKLFEFDIHSIRKALCTFALDGPANKGKKLFVNVYPSTILHRDFVLFILRMIDHCAFPAHQIVLEIVETESIVDFTALLTAINFLKKMGILIAVDDFGKGVDTINRTIEIDADYIKLDRYFSVGLTQSKRKQAYVEFLVHYCTRFNVKLIFEGLETECDIACAQMLGVPFAQGFAIGKPQPISKSM</sequence>
<dbReference type="Proteomes" id="UP000198752">
    <property type="component" value="Unassembled WGS sequence"/>
</dbReference>
<dbReference type="InterPro" id="IPR050706">
    <property type="entry name" value="Cyclic-di-GMP_PDE-like"/>
</dbReference>
<dbReference type="SMART" id="SM00052">
    <property type="entry name" value="EAL"/>
    <property type="match status" value="1"/>
</dbReference>
<proteinExistence type="predicted"/>
<gene>
    <name evidence="2" type="ORF">SAMN02982927_02598</name>
</gene>
<reference evidence="3" key="1">
    <citation type="submission" date="2016-10" db="EMBL/GenBank/DDBJ databases">
        <authorList>
            <person name="Varghese N."/>
            <person name="Submissions S."/>
        </authorList>
    </citation>
    <scope>NUCLEOTIDE SEQUENCE [LARGE SCALE GENOMIC DNA]</scope>
    <source>
        <strain evidence="3">ATCC 700379</strain>
    </source>
</reference>
<dbReference type="STRING" id="269670.SAMN02982927_02598"/>
<accession>A0A1I2UEP7</accession>
<keyword evidence="3" id="KW-1185">Reference proteome</keyword>
<dbReference type="AlphaFoldDB" id="A0A1I2UEP7"/>
<protein>
    <submittedName>
        <fullName evidence="2">EAL domain, c-di-GMP-specific phosphodiesterase class I (Or its enzymatically inactive variant)</fullName>
    </submittedName>
</protein>
<dbReference type="PROSITE" id="PS50883">
    <property type="entry name" value="EAL"/>
    <property type="match status" value="1"/>
</dbReference>
<dbReference type="SUPFAM" id="SSF141868">
    <property type="entry name" value="EAL domain-like"/>
    <property type="match status" value="1"/>
</dbReference>
<name>A0A1I2UEP7_9BACL</name>
<evidence type="ECO:0000259" key="1">
    <source>
        <dbReference type="PROSITE" id="PS50883"/>
    </source>
</evidence>